<reference evidence="3" key="1">
    <citation type="journal article" date="2014" name="Int. J. Syst. Evol. Microbiol.">
        <title>Complete genome sequence of Corynebacterium casei LMG S-19264T (=DSM 44701T), isolated from a smear-ripened cheese.</title>
        <authorList>
            <consortium name="US DOE Joint Genome Institute (JGI-PGF)"/>
            <person name="Walter F."/>
            <person name="Albersmeier A."/>
            <person name="Kalinowski J."/>
            <person name="Ruckert C."/>
        </authorList>
    </citation>
    <scope>NUCLEOTIDE SEQUENCE</scope>
    <source>
        <strain evidence="3">VKM B-2748</strain>
    </source>
</reference>
<dbReference type="AlphaFoldDB" id="A0A9W6N7F7"/>
<dbReference type="GO" id="GO:0016779">
    <property type="term" value="F:nucleotidyltransferase activity"/>
    <property type="evidence" value="ECO:0007669"/>
    <property type="project" value="UniProtKB-ARBA"/>
</dbReference>
<dbReference type="EMBL" id="BSFL01000002">
    <property type="protein sequence ID" value="GLK80321.1"/>
    <property type="molecule type" value="Genomic_DNA"/>
</dbReference>
<dbReference type="RefSeq" id="WP_271200784.1">
    <property type="nucleotide sequence ID" value="NZ_BSFL01000002.1"/>
</dbReference>
<evidence type="ECO:0000313" key="4">
    <source>
        <dbReference type="Proteomes" id="UP001143309"/>
    </source>
</evidence>
<organism evidence="3 4">
    <name type="scientific">Methylopila turkensis</name>
    <dbReference type="NCBI Taxonomy" id="1437816"/>
    <lineage>
        <taxon>Bacteria</taxon>
        <taxon>Pseudomonadati</taxon>
        <taxon>Pseudomonadota</taxon>
        <taxon>Alphaproteobacteria</taxon>
        <taxon>Hyphomicrobiales</taxon>
        <taxon>Methylopilaceae</taxon>
        <taxon>Methylopila</taxon>
    </lineage>
</organism>
<proteinExistence type="predicted"/>
<keyword evidence="4" id="KW-1185">Reference proteome</keyword>
<reference evidence="3" key="2">
    <citation type="submission" date="2023-01" db="EMBL/GenBank/DDBJ databases">
        <authorList>
            <person name="Sun Q."/>
            <person name="Evtushenko L."/>
        </authorList>
    </citation>
    <scope>NUCLEOTIDE SEQUENCE</scope>
    <source>
        <strain evidence="3">VKM B-2748</strain>
    </source>
</reference>
<dbReference type="Proteomes" id="UP001143309">
    <property type="component" value="Unassembled WGS sequence"/>
</dbReference>
<protein>
    <recommendedName>
        <fullName evidence="2">MobA-like NTP transferase domain-containing protein</fullName>
    </recommendedName>
</protein>
<accession>A0A9W6N7F7</accession>
<dbReference type="InterPro" id="IPR025877">
    <property type="entry name" value="MobA-like_NTP_Trfase"/>
</dbReference>
<keyword evidence="1" id="KW-0460">Magnesium</keyword>
<feature type="domain" description="MobA-like NTP transferase" evidence="2">
    <location>
        <begin position="23"/>
        <end position="123"/>
    </location>
</feature>
<dbReference type="InterPro" id="IPR029044">
    <property type="entry name" value="Nucleotide-diphossugar_trans"/>
</dbReference>
<dbReference type="Gene3D" id="3.90.550.10">
    <property type="entry name" value="Spore Coat Polysaccharide Biosynthesis Protein SpsA, Chain A"/>
    <property type="match status" value="1"/>
</dbReference>
<name>A0A9W6N7F7_9HYPH</name>
<evidence type="ECO:0000256" key="1">
    <source>
        <dbReference type="ARBA" id="ARBA00022842"/>
    </source>
</evidence>
<gene>
    <name evidence="3" type="ORF">GCM10008174_20620</name>
</gene>
<evidence type="ECO:0000313" key="3">
    <source>
        <dbReference type="EMBL" id="GLK80321.1"/>
    </source>
</evidence>
<dbReference type="SUPFAM" id="SSF53448">
    <property type="entry name" value="Nucleotide-diphospho-sugar transferases"/>
    <property type="match status" value="1"/>
</dbReference>
<dbReference type="Pfam" id="PF12804">
    <property type="entry name" value="NTP_transf_3"/>
    <property type="match status" value="1"/>
</dbReference>
<comment type="caution">
    <text evidence="3">The sequence shown here is derived from an EMBL/GenBank/DDBJ whole genome shotgun (WGS) entry which is preliminary data.</text>
</comment>
<evidence type="ECO:0000259" key="2">
    <source>
        <dbReference type="Pfam" id="PF12804"/>
    </source>
</evidence>
<sequence>MTRTALVLAGVRPGRDPLAEFAGVSHKALIPIGGTPMLERVIAALRASGRIDRIAVSIDRPELVTLEGVEVLRSSTSVSRSVGEALEALGGPLLVTTADHALLEPDWVRHFLDHLPDVDVVAGLARDRDVMAAAPDTKRTFLRFRDGRFSGCNLFHLRDRRALRAIQLWQIVENERKKPFTLLRRLGLRAVFAHLAGRLTLAYAVRRIEEMAGCTAGIVELPFGRAAIDVDKPDDLILVRRIVEQDAAARA</sequence>